<name>E9G1A7_DAPPU</name>
<accession>E9G1A7</accession>
<keyword evidence="3" id="KW-1185">Reference proteome</keyword>
<gene>
    <name evidence="1" type="ORF">DAPPUDRAFT_97788</name>
    <name evidence="2" type="ORF">DAPPUDRAFT_97789</name>
</gene>
<evidence type="ECO:0000313" key="3">
    <source>
        <dbReference type="Proteomes" id="UP000000305"/>
    </source>
</evidence>
<dbReference type="KEGG" id="dpx:DAPPUDRAFT_97788"/>
<protein>
    <submittedName>
        <fullName evidence="1">Uncharacterized protein</fullName>
    </submittedName>
</protein>
<dbReference type="KEGG" id="dpx:DAPPUDRAFT_97789"/>
<evidence type="ECO:0000313" key="2">
    <source>
        <dbReference type="EMBL" id="EFX86672.1"/>
    </source>
</evidence>
<dbReference type="Proteomes" id="UP000000305">
    <property type="component" value="Unassembled WGS sequence"/>
</dbReference>
<dbReference type="EMBL" id="GL732529">
    <property type="protein sequence ID" value="EFX86672.1"/>
    <property type="molecule type" value="Genomic_DNA"/>
</dbReference>
<dbReference type="AlphaFoldDB" id="E9G1A7"/>
<sequence>MCKHECYEFRFGVNGVDSAGCRTLLAFCDVLISVWNNSSGLWEILTHTRVNLQTGRPVCPDRMSFTLEGHEKHYVKLACGGLETHPQQRHLQKERPVCISIEGHGDHYVKRFMQWCRGWVRTGPSASLSRSKLWRRAAVECCIADRWFSHGVPMSPGYGG</sequence>
<dbReference type="HOGENOM" id="CLU_1653904_0_0_1"/>
<organism evidence="1 3">
    <name type="scientific">Daphnia pulex</name>
    <name type="common">Water flea</name>
    <dbReference type="NCBI Taxonomy" id="6669"/>
    <lineage>
        <taxon>Eukaryota</taxon>
        <taxon>Metazoa</taxon>
        <taxon>Ecdysozoa</taxon>
        <taxon>Arthropoda</taxon>
        <taxon>Crustacea</taxon>
        <taxon>Branchiopoda</taxon>
        <taxon>Diplostraca</taxon>
        <taxon>Cladocera</taxon>
        <taxon>Anomopoda</taxon>
        <taxon>Daphniidae</taxon>
        <taxon>Daphnia</taxon>
    </lineage>
</organism>
<evidence type="ECO:0000313" key="1">
    <source>
        <dbReference type="EMBL" id="EFX86637.1"/>
    </source>
</evidence>
<proteinExistence type="predicted"/>
<reference evidence="1 3" key="1">
    <citation type="journal article" date="2011" name="Science">
        <title>The ecoresponsive genome of Daphnia pulex.</title>
        <authorList>
            <person name="Colbourne J.K."/>
            <person name="Pfrender M.E."/>
            <person name="Gilbert D."/>
            <person name="Thomas W.K."/>
            <person name="Tucker A."/>
            <person name="Oakley T.H."/>
            <person name="Tokishita S."/>
            <person name="Aerts A."/>
            <person name="Arnold G.J."/>
            <person name="Basu M.K."/>
            <person name="Bauer D.J."/>
            <person name="Caceres C.E."/>
            <person name="Carmel L."/>
            <person name="Casola C."/>
            <person name="Choi J.H."/>
            <person name="Detter J.C."/>
            <person name="Dong Q."/>
            <person name="Dusheyko S."/>
            <person name="Eads B.D."/>
            <person name="Frohlich T."/>
            <person name="Geiler-Samerotte K.A."/>
            <person name="Gerlach D."/>
            <person name="Hatcher P."/>
            <person name="Jogdeo S."/>
            <person name="Krijgsveld J."/>
            <person name="Kriventseva E.V."/>
            <person name="Kultz D."/>
            <person name="Laforsch C."/>
            <person name="Lindquist E."/>
            <person name="Lopez J."/>
            <person name="Manak J.R."/>
            <person name="Muller J."/>
            <person name="Pangilinan J."/>
            <person name="Patwardhan R.P."/>
            <person name="Pitluck S."/>
            <person name="Pritham E.J."/>
            <person name="Rechtsteiner A."/>
            <person name="Rho M."/>
            <person name="Rogozin I.B."/>
            <person name="Sakarya O."/>
            <person name="Salamov A."/>
            <person name="Schaack S."/>
            <person name="Shapiro H."/>
            <person name="Shiga Y."/>
            <person name="Skalitzky C."/>
            <person name="Smith Z."/>
            <person name="Souvorov A."/>
            <person name="Sung W."/>
            <person name="Tang Z."/>
            <person name="Tsuchiya D."/>
            <person name="Tu H."/>
            <person name="Vos H."/>
            <person name="Wang M."/>
            <person name="Wolf Y.I."/>
            <person name="Yamagata H."/>
            <person name="Yamada T."/>
            <person name="Ye Y."/>
            <person name="Shaw J.R."/>
            <person name="Andrews J."/>
            <person name="Crease T.J."/>
            <person name="Tang H."/>
            <person name="Lucas S.M."/>
            <person name="Robertson H.M."/>
            <person name="Bork P."/>
            <person name="Koonin E.V."/>
            <person name="Zdobnov E.M."/>
            <person name="Grigoriev I.V."/>
            <person name="Lynch M."/>
            <person name="Boore J.L."/>
        </authorList>
    </citation>
    <scope>NUCLEOTIDE SEQUENCE [LARGE SCALE GENOMIC DNA]</scope>
</reference>
<dbReference type="EMBL" id="GL732529">
    <property type="protein sequence ID" value="EFX86637.1"/>
    <property type="molecule type" value="Genomic_DNA"/>
</dbReference>